<feature type="signal peptide" evidence="1">
    <location>
        <begin position="1"/>
        <end position="28"/>
    </location>
</feature>
<keyword evidence="5" id="KW-1185">Reference proteome</keyword>
<dbReference type="InterPro" id="IPR006311">
    <property type="entry name" value="TAT_signal"/>
</dbReference>
<dbReference type="Proteomes" id="UP000001887">
    <property type="component" value="Chromosome"/>
</dbReference>
<dbReference type="EMBL" id="CP001848">
    <property type="protein sequence ID" value="ADB18132.1"/>
    <property type="molecule type" value="Genomic_DNA"/>
</dbReference>
<dbReference type="STRING" id="530564.Psta_3470"/>
<dbReference type="Gene3D" id="3.40.50.720">
    <property type="entry name" value="NAD(P)-binding Rossmann-like Domain"/>
    <property type="match status" value="1"/>
</dbReference>
<evidence type="ECO:0000313" key="5">
    <source>
        <dbReference type="Proteomes" id="UP000001887"/>
    </source>
</evidence>
<dbReference type="InterPro" id="IPR050463">
    <property type="entry name" value="Gfo/Idh/MocA_oxidrdct_glycsds"/>
</dbReference>
<dbReference type="InterPro" id="IPR000683">
    <property type="entry name" value="Gfo/Idh/MocA-like_OxRdtase_N"/>
</dbReference>
<feature type="chain" id="PRO_5003034388" evidence="1">
    <location>
        <begin position="29"/>
        <end position="432"/>
    </location>
</feature>
<dbReference type="OrthoDB" id="246832at2"/>
<protein>
    <submittedName>
        <fullName evidence="4">Oxidoreductase domain protein</fullName>
    </submittedName>
</protein>
<organism evidence="4 5">
    <name type="scientific">Pirellula staleyi (strain ATCC 27377 / DSM 6068 / ICPB 4128)</name>
    <name type="common">Pirella staleyi</name>
    <dbReference type="NCBI Taxonomy" id="530564"/>
    <lineage>
        <taxon>Bacteria</taxon>
        <taxon>Pseudomonadati</taxon>
        <taxon>Planctomycetota</taxon>
        <taxon>Planctomycetia</taxon>
        <taxon>Pirellulales</taxon>
        <taxon>Pirellulaceae</taxon>
        <taxon>Pirellula</taxon>
    </lineage>
</organism>
<evidence type="ECO:0000256" key="1">
    <source>
        <dbReference type="SAM" id="SignalP"/>
    </source>
</evidence>
<dbReference type="PROSITE" id="PS51318">
    <property type="entry name" value="TAT"/>
    <property type="match status" value="1"/>
</dbReference>
<dbReference type="Pfam" id="PF19051">
    <property type="entry name" value="GFO_IDH_MocA_C2"/>
    <property type="match status" value="1"/>
</dbReference>
<gene>
    <name evidence="4" type="ordered locus">Psta_3470</name>
</gene>
<dbReference type="HOGENOM" id="CLU_023194_24_0_0"/>
<dbReference type="SUPFAM" id="SSF51735">
    <property type="entry name" value="NAD(P)-binding Rossmann-fold domains"/>
    <property type="match status" value="1"/>
</dbReference>
<dbReference type="KEGG" id="psl:Psta_3470"/>
<feature type="domain" description="Gfo/Idh/MocA-like oxidoreductase N-terminal" evidence="2">
    <location>
        <begin position="44"/>
        <end position="174"/>
    </location>
</feature>
<sequence precursor="true">MSSRKLSSRRHFLAATAAIAAAPYFFTAAHIKADDKPAASDRLTVGFIGMGMQSRGHLQWALNHPQTEVVAICDVHDLRMQDAVDKATKHNAEKNKSGSATPVAAYRDFRKLLERDDIDAVVISTPDHWHAIPAILAARSKKHIYCEKPLSLTIAESRAMVTAARENKVVFQTGSQQRTEFGGHFRKAVEYIRSGRIGKVKTVRIGVGAAAKPCDLPEEPTPAGVDWDMWNGPSPARGFNQILCPLDIHRHFPAFRNYKEYAGGMLADMGAHHFDIAQWALNKDDTGPVEIHPPEQGDTGLRFVYADGVEMFHGGPSGCTFEGTEGTIYVDRKGIESTPASILETPLEASDFHLPDIGSSHRQNWLDCIRTGEKPVADVEIGARTAQVCQLANIGYWLRRPLKWNPKLEEFVDDAEANQLRSRENRAPWNNI</sequence>
<dbReference type="GO" id="GO:0000166">
    <property type="term" value="F:nucleotide binding"/>
    <property type="evidence" value="ECO:0007669"/>
    <property type="project" value="InterPro"/>
</dbReference>
<dbReference type="Gene3D" id="3.30.360.10">
    <property type="entry name" value="Dihydrodipicolinate Reductase, domain 2"/>
    <property type="match status" value="1"/>
</dbReference>
<dbReference type="PANTHER" id="PTHR43818:SF5">
    <property type="entry name" value="OXIDOREDUCTASE FAMILY PROTEIN"/>
    <property type="match status" value="1"/>
</dbReference>
<dbReference type="Pfam" id="PF01408">
    <property type="entry name" value="GFO_IDH_MocA"/>
    <property type="match status" value="1"/>
</dbReference>
<dbReference type="AlphaFoldDB" id="D2QYH3"/>
<feature type="domain" description="Gfo/Idh/MocA-like oxidoreductase bacterial type C-terminal" evidence="3">
    <location>
        <begin position="215"/>
        <end position="430"/>
    </location>
</feature>
<reference evidence="4 5" key="1">
    <citation type="journal article" date="2009" name="Stand. Genomic Sci.">
        <title>Complete genome sequence of Pirellula staleyi type strain (ATCC 27377).</title>
        <authorList>
            <person name="Clum A."/>
            <person name="Tindall B.J."/>
            <person name="Sikorski J."/>
            <person name="Ivanova N."/>
            <person name="Mavrommatis K."/>
            <person name="Lucas S."/>
            <person name="Glavina del Rio T."/>
            <person name="Nolan M."/>
            <person name="Chen F."/>
            <person name="Tice H."/>
            <person name="Pitluck S."/>
            <person name="Cheng J.F."/>
            <person name="Chertkov O."/>
            <person name="Brettin T."/>
            <person name="Han C."/>
            <person name="Detter J.C."/>
            <person name="Kuske C."/>
            <person name="Bruce D."/>
            <person name="Goodwin L."/>
            <person name="Ovchinikova G."/>
            <person name="Pati A."/>
            <person name="Mikhailova N."/>
            <person name="Chen A."/>
            <person name="Palaniappan K."/>
            <person name="Land M."/>
            <person name="Hauser L."/>
            <person name="Chang Y.J."/>
            <person name="Jeffries C.D."/>
            <person name="Chain P."/>
            <person name="Rohde M."/>
            <person name="Goker M."/>
            <person name="Bristow J."/>
            <person name="Eisen J.A."/>
            <person name="Markowitz V."/>
            <person name="Hugenholtz P."/>
            <person name="Kyrpides N.C."/>
            <person name="Klenk H.P."/>
            <person name="Lapidus A."/>
        </authorList>
    </citation>
    <scope>NUCLEOTIDE SEQUENCE [LARGE SCALE GENOMIC DNA]</scope>
    <source>
        <strain evidence="5">ATCC 27377 / DSM 6068 / ICPB 4128</strain>
    </source>
</reference>
<name>D2QYH3_PIRSD</name>
<accession>D2QYH3</accession>
<evidence type="ECO:0000313" key="4">
    <source>
        <dbReference type="EMBL" id="ADB18132.1"/>
    </source>
</evidence>
<keyword evidence="1" id="KW-0732">Signal</keyword>
<proteinExistence type="predicted"/>
<evidence type="ECO:0000259" key="3">
    <source>
        <dbReference type="Pfam" id="PF19051"/>
    </source>
</evidence>
<dbReference type="eggNOG" id="COG0673">
    <property type="taxonomic scope" value="Bacteria"/>
</dbReference>
<dbReference type="SUPFAM" id="SSF55347">
    <property type="entry name" value="Glyceraldehyde-3-phosphate dehydrogenase-like, C-terminal domain"/>
    <property type="match status" value="1"/>
</dbReference>
<dbReference type="InterPro" id="IPR043906">
    <property type="entry name" value="Gfo/Idh/MocA_OxRdtase_bact_C"/>
</dbReference>
<evidence type="ECO:0000259" key="2">
    <source>
        <dbReference type="Pfam" id="PF01408"/>
    </source>
</evidence>
<dbReference type="InterPro" id="IPR036291">
    <property type="entry name" value="NAD(P)-bd_dom_sf"/>
</dbReference>
<dbReference type="PANTHER" id="PTHR43818">
    <property type="entry name" value="BCDNA.GH03377"/>
    <property type="match status" value="1"/>
</dbReference>